<name>A0AAP0JGN3_9MAGN</name>
<dbReference type="InterPro" id="IPR000315">
    <property type="entry name" value="Znf_B-box"/>
</dbReference>
<evidence type="ECO:0000259" key="6">
    <source>
        <dbReference type="PROSITE" id="PS50119"/>
    </source>
</evidence>
<sequence length="293" mass="31020">MKECELCSAPARMYCESDQASLCWDCDSKVHCANFLVARHSRSLLCHSCQSVTPWQATGAKLGPTVSVCERCMKGKERGGGVAEEKSHGGNEIDRDDDDDDGGDSDGDGDDDSSSSSSGGGGSGSDGGDVNLDDDDDGDEDEDGDGENQVVPLSSTPPPPIASCSSSEESSSRFCNSFLPRDSHSLKRLRENADLASQQDDLCCASSSHHSDDEEEEEEATSFASIRPLKNRKRALILTTTTTSSEADSCSSSSDDESTTTPPPPSSILHFCKLSRDPSTAVDLISSSSDRPI</sequence>
<evidence type="ECO:0000256" key="5">
    <source>
        <dbReference type="SAM" id="MobiDB-lite"/>
    </source>
</evidence>
<dbReference type="GO" id="GO:0008270">
    <property type="term" value="F:zinc ion binding"/>
    <property type="evidence" value="ECO:0007669"/>
    <property type="project" value="UniProtKB-KW"/>
</dbReference>
<proteinExistence type="predicted"/>
<evidence type="ECO:0000256" key="4">
    <source>
        <dbReference type="PROSITE-ProRule" id="PRU00024"/>
    </source>
</evidence>
<evidence type="ECO:0000256" key="3">
    <source>
        <dbReference type="ARBA" id="ARBA00022833"/>
    </source>
</evidence>
<dbReference type="PROSITE" id="PS50119">
    <property type="entry name" value="ZF_BBOX"/>
    <property type="match status" value="1"/>
</dbReference>
<dbReference type="AlphaFoldDB" id="A0AAP0JGN3"/>
<dbReference type="Proteomes" id="UP001419268">
    <property type="component" value="Unassembled WGS sequence"/>
</dbReference>
<evidence type="ECO:0000313" key="7">
    <source>
        <dbReference type="EMBL" id="KAK9133694.1"/>
    </source>
</evidence>
<protein>
    <recommendedName>
        <fullName evidence="6">B box-type domain-containing protein</fullName>
    </recommendedName>
</protein>
<feature type="compositionally biased region" description="Basic and acidic residues" evidence="5">
    <location>
        <begin position="79"/>
        <end position="93"/>
    </location>
</feature>
<keyword evidence="3" id="KW-0862">Zinc</keyword>
<keyword evidence="1" id="KW-0479">Metal-binding</keyword>
<dbReference type="SMART" id="SM00336">
    <property type="entry name" value="BBOX"/>
    <property type="match status" value="1"/>
</dbReference>
<feature type="compositionally biased region" description="Acidic residues" evidence="5">
    <location>
        <begin position="94"/>
        <end position="113"/>
    </location>
</feature>
<feature type="domain" description="B box-type" evidence="6">
    <location>
        <begin position="1"/>
        <end position="45"/>
    </location>
</feature>
<dbReference type="InterPro" id="IPR049808">
    <property type="entry name" value="CONSTANS-like_Bbox1"/>
</dbReference>
<dbReference type="CDD" id="cd19821">
    <property type="entry name" value="Bbox1_BBX-like"/>
    <property type="match status" value="1"/>
</dbReference>
<accession>A0AAP0JGN3</accession>
<evidence type="ECO:0000256" key="1">
    <source>
        <dbReference type="ARBA" id="ARBA00022723"/>
    </source>
</evidence>
<dbReference type="PANTHER" id="PTHR31717">
    <property type="entry name" value="ZINC FINGER PROTEIN CONSTANS-LIKE 10"/>
    <property type="match status" value="1"/>
</dbReference>
<feature type="region of interest" description="Disordered" evidence="5">
    <location>
        <begin position="79"/>
        <end position="178"/>
    </location>
</feature>
<dbReference type="PANTHER" id="PTHR31717:SF60">
    <property type="entry name" value="B-BOX TYPE ZINC FINGER FAMILY PROTEIN"/>
    <property type="match status" value="1"/>
</dbReference>
<organism evidence="7 8">
    <name type="scientific">Stephania cephalantha</name>
    <dbReference type="NCBI Taxonomy" id="152367"/>
    <lineage>
        <taxon>Eukaryota</taxon>
        <taxon>Viridiplantae</taxon>
        <taxon>Streptophyta</taxon>
        <taxon>Embryophyta</taxon>
        <taxon>Tracheophyta</taxon>
        <taxon>Spermatophyta</taxon>
        <taxon>Magnoliopsida</taxon>
        <taxon>Ranunculales</taxon>
        <taxon>Menispermaceae</taxon>
        <taxon>Menispermoideae</taxon>
        <taxon>Cissampelideae</taxon>
        <taxon>Stephania</taxon>
    </lineage>
</organism>
<gene>
    <name evidence="7" type="ORF">Scep_013222</name>
</gene>
<feature type="compositionally biased region" description="Acidic residues" evidence="5">
    <location>
        <begin position="131"/>
        <end position="146"/>
    </location>
</feature>
<dbReference type="Pfam" id="PF00643">
    <property type="entry name" value="zf-B_box"/>
    <property type="match status" value="1"/>
</dbReference>
<comment type="caution">
    <text evidence="7">The sequence shown here is derived from an EMBL/GenBank/DDBJ whole genome shotgun (WGS) entry which is preliminary data.</text>
</comment>
<feature type="region of interest" description="Disordered" evidence="5">
    <location>
        <begin position="191"/>
        <end position="227"/>
    </location>
</feature>
<keyword evidence="2 4" id="KW-0863">Zinc-finger</keyword>
<keyword evidence="8" id="KW-1185">Reference proteome</keyword>
<evidence type="ECO:0000313" key="8">
    <source>
        <dbReference type="Proteomes" id="UP001419268"/>
    </source>
</evidence>
<evidence type="ECO:0000256" key="2">
    <source>
        <dbReference type="ARBA" id="ARBA00022771"/>
    </source>
</evidence>
<dbReference type="EMBL" id="JBBNAG010000005">
    <property type="protein sequence ID" value="KAK9133694.1"/>
    <property type="molecule type" value="Genomic_DNA"/>
</dbReference>
<reference evidence="7 8" key="1">
    <citation type="submission" date="2024-01" db="EMBL/GenBank/DDBJ databases">
        <title>Genome assemblies of Stephania.</title>
        <authorList>
            <person name="Yang L."/>
        </authorList>
    </citation>
    <scope>NUCLEOTIDE SEQUENCE [LARGE SCALE GENOMIC DNA]</scope>
    <source>
        <strain evidence="7">JXDWG</strain>
        <tissue evidence="7">Leaf</tissue>
    </source>
</reference>
<feature type="compositionally biased region" description="Low complexity" evidence="5">
    <location>
        <begin position="240"/>
        <end position="253"/>
    </location>
</feature>
<feature type="region of interest" description="Disordered" evidence="5">
    <location>
        <begin position="240"/>
        <end position="272"/>
    </location>
</feature>
<feature type="compositionally biased region" description="Gly residues" evidence="5">
    <location>
        <begin position="118"/>
        <end position="127"/>
    </location>
</feature>